<keyword evidence="4" id="KW-1185">Reference proteome</keyword>
<protein>
    <recommendedName>
        <fullName evidence="2">Nephrocystin 3-like N-terminal domain-containing protein</fullName>
    </recommendedName>
</protein>
<sequence>DAADSFDAPKCHPDTRTAVLCDIREWIAQAASQTERTLWLHGAAGAGKSAIARSIVQHCLDAGIPIARFFFFRADPTRNKIGPVVATLVVQLIAAIPELHPVVVAVIHADPLIFDKSLETQLSALVFAPLCELRRTARAHAPLVLLLDGVDECTERAAQARLVTAVGAVLRSCAYPVRVLFASRAEPHLLAAFREPCIAGALRSISLDDDDYAPGDDIRRFVRAAFAHIHTTHPLGDMLGAAWPPRAAVEGIVSRSSGQFVFAAVAMRF</sequence>
<dbReference type="InterPro" id="IPR056884">
    <property type="entry name" value="NPHP3-like_N"/>
</dbReference>
<keyword evidence="1" id="KW-0677">Repeat</keyword>
<organism evidence="3 4">
    <name type="scientific">Hypholoma sublateritium (strain FD-334 SS-4)</name>
    <dbReference type="NCBI Taxonomy" id="945553"/>
    <lineage>
        <taxon>Eukaryota</taxon>
        <taxon>Fungi</taxon>
        <taxon>Dikarya</taxon>
        <taxon>Basidiomycota</taxon>
        <taxon>Agaricomycotina</taxon>
        <taxon>Agaricomycetes</taxon>
        <taxon>Agaricomycetidae</taxon>
        <taxon>Agaricales</taxon>
        <taxon>Agaricineae</taxon>
        <taxon>Strophariaceae</taxon>
        <taxon>Hypholoma</taxon>
    </lineage>
</organism>
<dbReference type="Proteomes" id="UP000054270">
    <property type="component" value="Unassembled WGS sequence"/>
</dbReference>
<dbReference type="InterPro" id="IPR027417">
    <property type="entry name" value="P-loop_NTPase"/>
</dbReference>
<dbReference type="PANTHER" id="PTHR10039:SF14">
    <property type="entry name" value="NACHT DOMAIN-CONTAINING PROTEIN"/>
    <property type="match status" value="1"/>
</dbReference>
<dbReference type="OMA" id="FREPCIA"/>
<dbReference type="STRING" id="945553.A0A0D2NKM1"/>
<accession>A0A0D2NKM1</accession>
<dbReference type="SUPFAM" id="SSF52540">
    <property type="entry name" value="P-loop containing nucleoside triphosphate hydrolases"/>
    <property type="match status" value="1"/>
</dbReference>
<dbReference type="Gene3D" id="3.40.50.300">
    <property type="entry name" value="P-loop containing nucleotide triphosphate hydrolases"/>
    <property type="match status" value="1"/>
</dbReference>
<feature type="non-terminal residue" evidence="3">
    <location>
        <position position="1"/>
    </location>
</feature>
<reference evidence="4" key="1">
    <citation type="submission" date="2014-04" db="EMBL/GenBank/DDBJ databases">
        <title>Evolutionary Origins and Diversification of the Mycorrhizal Mutualists.</title>
        <authorList>
            <consortium name="DOE Joint Genome Institute"/>
            <consortium name="Mycorrhizal Genomics Consortium"/>
            <person name="Kohler A."/>
            <person name="Kuo A."/>
            <person name="Nagy L.G."/>
            <person name="Floudas D."/>
            <person name="Copeland A."/>
            <person name="Barry K.W."/>
            <person name="Cichocki N."/>
            <person name="Veneault-Fourrey C."/>
            <person name="LaButti K."/>
            <person name="Lindquist E.A."/>
            <person name="Lipzen A."/>
            <person name="Lundell T."/>
            <person name="Morin E."/>
            <person name="Murat C."/>
            <person name="Riley R."/>
            <person name="Ohm R."/>
            <person name="Sun H."/>
            <person name="Tunlid A."/>
            <person name="Henrissat B."/>
            <person name="Grigoriev I.V."/>
            <person name="Hibbett D.S."/>
            <person name="Martin F."/>
        </authorList>
    </citation>
    <scope>NUCLEOTIDE SEQUENCE [LARGE SCALE GENOMIC DNA]</scope>
    <source>
        <strain evidence="4">FD-334 SS-4</strain>
    </source>
</reference>
<feature type="domain" description="Nephrocystin 3-like N-terminal" evidence="2">
    <location>
        <begin position="23"/>
        <end position="184"/>
    </location>
</feature>
<dbReference type="OrthoDB" id="4760524at2759"/>
<gene>
    <name evidence="3" type="ORF">HYPSUDRAFT_98245</name>
</gene>
<evidence type="ECO:0000313" key="3">
    <source>
        <dbReference type="EMBL" id="KJA19434.1"/>
    </source>
</evidence>
<dbReference type="EMBL" id="KN817578">
    <property type="protein sequence ID" value="KJA19434.1"/>
    <property type="molecule type" value="Genomic_DNA"/>
</dbReference>
<dbReference type="AlphaFoldDB" id="A0A0D2NKM1"/>
<dbReference type="PANTHER" id="PTHR10039">
    <property type="entry name" value="AMELOGENIN"/>
    <property type="match status" value="1"/>
</dbReference>
<feature type="non-terminal residue" evidence="3">
    <location>
        <position position="269"/>
    </location>
</feature>
<evidence type="ECO:0000313" key="4">
    <source>
        <dbReference type="Proteomes" id="UP000054270"/>
    </source>
</evidence>
<proteinExistence type="predicted"/>
<name>A0A0D2NKM1_HYPSF</name>
<evidence type="ECO:0000256" key="1">
    <source>
        <dbReference type="ARBA" id="ARBA00022737"/>
    </source>
</evidence>
<dbReference type="Pfam" id="PF24883">
    <property type="entry name" value="NPHP3_N"/>
    <property type="match status" value="1"/>
</dbReference>
<evidence type="ECO:0000259" key="2">
    <source>
        <dbReference type="Pfam" id="PF24883"/>
    </source>
</evidence>